<protein>
    <submittedName>
        <fullName evidence="1">Uncharacterized protein</fullName>
    </submittedName>
</protein>
<dbReference type="RefSeq" id="XP_037147734.1">
    <property type="nucleotide sequence ID" value="XM_037296553.1"/>
</dbReference>
<keyword evidence="2" id="KW-1185">Reference proteome</keyword>
<reference evidence="1 2" key="1">
    <citation type="journal article" date="2020" name="Genomics">
        <title>Complete, high-quality genomes from long-read metagenomic sequencing of two wolf lichen thalli reveals enigmatic genome architecture.</title>
        <authorList>
            <person name="McKenzie S.K."/>
            <person name="Walston R.F."/>
            <person name="Allen J.L."/>
        </authorList>
    </citation>
    <scope>NUCLEOTIDE SEQUENCE [LARGE SCALE GENOMIC DNA]</scope>
    <source>
        <strain evidence="1">WasteWater1</strain>
    </source>
</reference>
<dbReference type="Proteomes" id="UP000593566">
    <property type="component" value="Unassembled WGS sequence"/>
</dbReference>
<evidence type="ECO:0000313" key="2">
    <source>
        <dbReference type="Proteomes" id="UP000593566"/>
    </source>
</evidence>
<dbReference type="GeneID" id="59334050"/>
<proteinExistence type="predicted"/>
<comment type="caution">
    <text evidence="1">The sequence shown here is derived from an EMBL/GenBank/DDBJ whole genome shotgun (WGS) entry which is preliminary data.</text>
</comment>
<organism evidence="1 2">
    <name type="scientific">Letharia lupina</name>
    <dbReference type="NCBI Taxonomy" id="560253"/>
    <lineage>
        <taxon>Eukaryota</taxon>
        <taxon>Fungi</taxon>
        <taxon>Dikarya</taxon>
        <taxon>Ascomycota</taxon>
        <taxon>Pezizomycotina</taxon>
        <taxon>Lecanoromycetes</taxon>
        <taxon>OSLEUM clade</taxon>
        <taxon>Lecanoromycetidae</taxon>
        <taxon>Lecanorales</taxon>
        <taxon>Lecanorineae</taxon>
        <taxon>Parmeliaceae</taxon>
        <taxon>Letharia</taxon>
    </lineage>
</organism>
<dbReference type="EMBL" id="JACCJB010000022">
    <property type="protein sequence ID" value="KAF6218299.1"/>
    <property type="molecule type" value="Genomic_DNA"/>
</dbReference>
<gene>
    <name evidence="1" type="ORF">HO133_005645</name>
</gene>
<dbReference type="AlphaFoldDB" id="A0A8H6F889"/>
<name>A0A8H6F889_9LECA</name>
<sequence length="341" mass="37638">MSTSMAARVRRLKNSLQFWADDPTGYYIGEHLGGSSSNDQEDSVTLAFIQVAAKIQLFCFKSQEMKCYVAMAFLWVLQLLVSHSHASAISGRLLNGAVFLGILNSARRRSDYSIKTPKYTLPRILQGTPRGEGFNAEAWSTAPHAATGFLQTYLWSDKHWSPGNPSPTSTVSAHVTSQASAVRAVWTHDLQTINNETSKLSLPQLREYETWIEGYEHSGPYEDIILNQPLFAMTNISSLTTIWIAPKSNMNSVTTGLVVIGPIEEKTGQRYGLGCSIDARWNKAQHIMTQSSSYSLENTGKYIGATISSARSSADIVDKALTIIDSDGNWRHISNQDGLRP</sequence>
<evidence type="ECO:0000313" key="1">
    <source>
        <dbReference type="EMBL" id="KAF6218299.1"/>
    </source>
</evidence>
<accession>A0A8H6F889</accession>